<evidence type="ECO:0000313" key="2">
    <source>
        <dbReference type="Proteomes" id="UP000617340"/>
    </source>
</evidence>
<reference evidence="1" key="1">
    <citation type="journal article" date="2020" name="G3 (Bethesda)">
        <title>High-Quality Assemblies for Three Invasive Social Wasps from the &lt;i&gt;Vespula&lt;/i&gt; Genus.</title>
        <authorList>
            <person name="Harrop T.W.R."/>
            <person name="Guhlin J."/>
            <person name="McLaughlin G.M."/>
            <person name="Permina E."/>
            <person name="Stockwell P."/>
            <person name="Gilligan J."/>
            <person name="Le Lec M.F."/>
            <person name="Gruber M.A.M."/>
            <person name="Quinn O."/>
            <person name="Lovegrove M."/>
            <person name="Duncan E.J."/>
            <person name="Remnant E.J."/>
            <person name="Van Eeckhoven J."/>
            <person name="Graham B."/>
            <person name="Knapp R.A."/>
            <person name="Langford K.W."/>
            <person name="Kronenberg Z."/>
            <person name="Press M.O."/>
            <person name="Eacker S.M."/>
            <person name="Wilson-Rankin E.E."/>
            <person name="Purcell J."/>
            <person name="Lester P.J."/>
            <person name="Dearden P.K."/>
        </authorList>
    </citation>
    <scope>NUCLEOTIDE SEQUENCE</scope>
    <source>
        <strain evidence="1">Linc-1</strain>
    </source>
</reference>
<dbReference type="Proteomes" id="UP000617340">
    <property type="component" value="Unassembled WGS sequence"/>
</dbReference>
<organism evidence="1 2">
    <name type="scientific">Vespula germanica</name>
    <name type="common">German yellow jacket</name>
    <name type="synonym">Paravespula germanica</name>
    <dbReference type="NCBI Taxonomy" id="30212"/>
    <lineage>
        <taxon>Eukaryota</taxon>
        <taxon>Metazoa</taxon>
        <taxon>Ecdysozoa</taxon>
        <taxon>Arthropoda</taxon>
        <taxon>Hexapoda</taxon>
        <taxon>Insecta</taxon>
        <taxon>Pterygota</taxon>
        <taxon>Neoptera</taxon>
        <taxon>Endopterygota</taxon>
        <taxon>Hymenoptera</taxon>
        <taxon>Apocrita</taxon>
        <taxon>Aculeata</taxon>
        <taxon>Vespoidea</taxon>
        <taxon>Vespidae</taxon>
        <taxon>Vespinae</taxon>
        <taxon>Vespula</taxon>
    </lineage>
</organism>
<keyword evidence="2" id="KW-1185">Reference proteome</keyword>
<comment type="caution">
    <text evidence="1">The sequence shown here is derived from an EMBL/GenBank/DDBJ whole genome shotgun (WGS) entry which is preliminary data.</text>
</comment>
<name>A0A834J4J9_VESGE</name>
<dbReference type="EMBL" id="JACSDZ010000022">
    <property type="protein sequence ID" value="KAF7380996.1"/>
    <property type="molecule type" value="Genomic_DNA"/>
</dbReference>
<dbReference type="AlphaFoldDB" id="A0A834J4J9"/>
<accession>A0A834J4J9</accession>
<proteinExistence type="predicted"/>
<evidence type="ECO:0008006" key="3">
    <source>
        <dbReference type="Google" id="ProtNLM"/>
    </source>
</evidence>
<sequence length="350" mass="40366">MKNAKVKTTRDCSDHFGDHGGYFDVVVRPMLQQGHEGELCGWLKEMSLIRTVSNCPHLDCKGRSLVWNPARIVDKYNWTCPDCTKKQSIREKSFFLGIKCDLKLCLQLILGWCQKISYEDAASYLDIKTHIVKKVYERCDEVSETYVMSHPEDWILGDKSAIVIVDEFPGGCMTRNYIDTCTNKKRNNNSHTIVCMAEANTLPPRMWLHMIEAIPEPIKMDNVKKDVSKCSMVEEALKEITRHTVPGSYIIANNKARCCSYESLLELKQYKVISVEQLQKFDPPGKCKLLENLETIWQTGVEICEEIQETTHSLGQHIISRYLWRQRFGSSPSTAFQYMLNHIAECFRFT</sequence>
<protein>
    <recommendedName>
        <fullName evidence="3">Transposase</fullName>
    </recommendedName>
</protein>
<gene>
    <name evidence="1" type="ORF">HZH68_015871</name>
</gene>
<evidence type="ECO:0000313" key="1">
    <source>
        <dbReference type="EMBL" id="KAF7380996.1"/>
    </source>
</evidence>